<evidence type="ECO:0000256" key="1">
    <source>
        <dbReference type="SAM" id="MobiDB-lite"/>
    </source>
</evidence>
<dbReference type="InterPro" id="IPR015943">
    <property type="entry name" value="WD40/YVTN_repeat-like_dom_sf"/>
</dbReference>
<reference evidence="4 5" key="1">
    <citation type="submission" date="2020-06" db="EMBL/GenBank/DDBJ databases">
        <title>Actinomadura xiongansis sp. nov., isolated from soil of Baiyangdian.</title>
        <authorList>
            <person name="Zhang X."/>
        </authorList>
    </citation>
    <scope>NUCLEOTIDE SEQUENCE [LARGE SCALE GENOMIC DNA]</scope>
    <source>
        <strain evidence="4 5">HBUM206468</strain>
    </source>
</reference>
<comment type="caution">
    <text evidence="4">The sequence shown here is derived from an EMBL/GenBank/DDBJ whole genome shotgun (WGS) entry which is preliminary data.</text>
</comment>
<keyword evidence="2" id="KW-0732">Signal</keyword>
<dbReference type="NCBIfam" id="NF038117">
    <property type="entry name" value="choice_anch_I"/>
    <property type="match status" value="1"/>
</dbReference>
<accession>A0ABR7M3B1</accession>
<dbReference type="InterPro" id="IPR052956">
    <property type="entry name" value="Mesenchyme-surface_protein"/>
</dbReference>
<evidence type="ECO:0000256" key="2">
    <source>
        <dbReference type="SAM" id="SignalP"/>
    </source>
</evidence>
<evidence type="ECO:0000313" key="5">
    <source>
        <dbReference type="Proteomes" id="UP000805614"/>
    </source>
</evidence>
<feature type="chain" id="PRO_5046225759" evidence="2">
    <location>
        <begin position="30"/>
        <end position="531"/>
    </location>
</feature>
<gene>
    <name evidence="4" type="ORF">HKK74_37770</name>
</gene>
<organism evidence="4 5">
    <name type="scientific">Actinomadura alba</name>
    <dbReference type="NCBI Taxonomy" id="406431"/>
    <lineage>
        <taxon>Bacteria</taxon>
        <taxon>Bacillati</taxon>
        <taxon>Actinomycetota</taxon>
        <taxon>Actinomycetes</taxon>
        <taxon>Streptosporangiales</taxon>
        <taxon>Thermomonosporaceae</taxon>
        <taxon>Actinomadura</taxon>
    </lineage>
</organism>
<feature type="compositionally biased region" description="Basic and acidic residues" evidence="1">
    <location>
        <begin position="426"/>
        <end position="436"/>
    </location>
</feature>
<keyword evidence="5" id="KW-1185">Reference proteome</keyword>
<dbReference type="InterPro" id="IPR055188">
    <property type="entry name" value="Choice_anch_I"/>
</dbReference>
<dbReference type="Pfam" id="PF22494">
    <property type="entry name" value="choice_anch_I"/>
    <property type="match status" value="1"/>
</dbReference>
<sequence length="531" mass="56215">MRTTKITRLTAAAGTAAVSLALITTPAQGATSRGDHDDRHGHHGKGIELAFLGRVTTGAVGTGASEITAYDPATRRVFVVNAQNGTIDVLDIRDPRAPLRVMALAAPGANSVSVRGGKVAVAQQAEDKTAAGKVTLFDARSGKRLKEFRAGALPDMVTFTPDGRRLVVANEGEPSSYCEGAADDPEGSVSIIDIARGTVRTAGFRAFDDQAGRLRAQGVRISGPGASVAQDLEPEYVTVDGDTAYVTLQENNAVAVVDLDRAKVERITPLGLKDTGRVGMDASDKDGKIDIRPHVGAAQMYMPDGIAHLRSRGRTYLVTANEGDGRDWDCHADEVRVKDLNLSATAFPNAAVLQKDEELGRLTVAADSPRDASGAYTRLHAFGGRSISVRSTDGALVWDSGDQLERLIARESPENFNADNEENDSFDSRSDNKGPEPEGVTVGEVRGRTYAFAGLERVSGIVAYDMSDPRRPVLADYLSTRDFAGSVEDGTAGDVGPEGVLFVPAADSPTRRPLLVVGNEVSGTTAIYEVR</sequence>
<dbReference type="Proteomes" id="UP000805614">
    <property type="component" value="Unassembled WGS sequence"/>
</dbReference>
<feature type="region of interest" description="Disordered" evidence="1">
    <location>
        <begin position="410"/>
        <end position="442"/>
    </location>
</feature>
<feature type="domain" description="Choice-of-anchor I" evidence="3">
    <location>
        <begin position="61"/>
        <end position="530"/>
    </location>
</feature>
<evidence type="ECO:0000313" key="4">
    <source>
        <dbReference type="EMBL" id="MBC6471192.1"/>
    </source>
</evidence>
<proteinExistence type="predicted"/>
<feature type="signal peptide" evidence="2">
    <location>
        <begin position="1"/>
        <end position="29"/>
    </location>
</feature>
<dbReference type="PANTHER" id="PTHR46928">
    <property type="entry name" value="MESENCHYME-SPECIFIC CELL SURFACE GLYCOPROTEIN"/>
    <property type="match status" value="1"/>
</dbReference>
<dbReference type="EMBL" id="JABVEC010000061">
    <property type="protein sequence ID" value="MBC6471192.1"/>
    <property type="molecule type" value="Genomic_DNA"/>
</dbReference>
<dbReference type="PANTHER" id="PTHR46928:SF1">
    <property type="entry name" value="MESENCHYME-SPECIFIC CELL SURFACE GLYCOPROTEIN"/>
    <property type="match status" value="1"/>
</dbReference>
<protein>
    <submittedName>
        <fullName evidence="4">Alkaline phosphatase</fullName>
    </submittedName>
</protein>
<evidence type="ECO:0000259" key="3">
    <source>
        <dbReference type="Pfam" id="PF22494"/>
    </source>
</evidence>
<dbReference type="SUPFAM" id="SSF50974">
    <property type="entry name" value="Nitrous oxide reductase, N-terminal domain"/>
    <property type="match status" value="1"/>
</dbReference>
<name>A0ABR7M3B1_9ACTN</name>
<dbReference type="InterPro" id="IPR011045">
    <property type="entry name" value="N2O_reductase_N"/>
</dbReference>
<dbReference type="RefSeq" id="WP_222723232.1">
    <property type="nucleotide sequence ID" value="NZ_BAAAOK010000038.1"/>
</dbReference>
<dbReference type="Gene3D" id="2.130.10.10">
    <property type="entry name" value="YVTN repeat-like/Quinoprotein amine dehydrogenase"/>
    <property type="match status" value="1"/>
</dbReference>